<dbReference type="Gene3D" id="3.40.960.10">
    <property type="entry name" value="VSR Endonuclease"/>
    <property type="match status" value="1"/>
</dbReference>
<dbReference type="KEGG" id="msei:MSEDJ_55340"/>
<sequence length="277" mass="30985">MKRIFIGSEATASGDATAYELAHHYRRILPDVFGPRHSALTLADRTTAAWLWSKREGVISGLAASALHGARWVADDAPIEVNWANNRVPAGVVTTRDTLLPGEVSSIAGMPVTTVDRTAFDLARRGPVGQAVARLDALARTTHFMADDVRAVARRHPRVRGLRRVGRLLDLVDAGAESPKETWLRLLLIDAGFPRPQTQIPVLGTDGRPRYFLDMGWEDEMIAVEYDGEEHRERTRFKRDIVRSEYLAQLRWTLIRVVAGDRPPDITRRVGRAWASR</sequence>
<evidence type="ECO:0000313" key="2">
    <source>
        <dbReference type="Proteomes" id="UP000467193"/>
    </source>
</evidence>
<dbReference type="EMBL" id="AP022588">
    <property type="protein sequence ID" value="BBY31438.1"/>
    <property type="molecule type" value="Genomic_DNA"/>
</dbReference>
<dbReference type="RefSeq" id="WP_409370725.1">
    <property type="nucleotide sequence ID" value="NZ_AP022588.1"/>
</dbReference>
<evidence type="ECO:0000313" key="1">
    <source>
        <dbReference type="EMBL" id="BBY31438.1"/>
    </source>
</evidence>
<dbReference type="Proteomes" id="UP000467193">
    <property type="component" value="Chromosome"/>
</dbReference>
<name>A0A7I7QYP3_9MYCO</name>
<keyword evidence="2" id="KW-1185">Reference proteome</keyword>
<protein>
    <recommendedName>
        <fullName evidence="3">DUF559 domain-containing protein</fullName>
    </recommendedName>
</protein>
<dbReference type="AlphaFoldDB" id="A0A7I7QYP3"/>
<gene>
    <name evidence="1" type="ORF">MSEDJ_55340</name>
</gene>
<reference evidence="1 2" key="1">
    <citation type="journal article" date="2019" name="Emerg. Microbes Infect.">
        <title>Comprehensive subspecies identification of 175 nontuberculous mycobacteria species based on 7547 genomic profiles.</title>
        <authorList>
            <person name="Matsumoto Y."/>
            <person name="Kinjo T."/>
            <person name="Motooka D."/>
            <person name="Nabeya D."/>
            <person name="Jung N."/>
            <person name="Uechi K."/>
            <person name="Horii T."/>
            <person name="Iida T."/>
            <person name="Fujita J."/>
            <person name="Nakamura S."/>
        </authorList>
    </citation>
    <scope>NUCLEOTIDE SEQUENCE [LARGE SCALE GENOMIC DNA]</scope>
    <source>
        <strain evidence="1 2">JCM 17899</strain>
    </source>
</reference>
<accession>A0A7I7QYP3</accession>
<evidence type="ECO:0008006" key="3">
    <source>
        <dbReference type="Google" id="ProtNLM"/>
    </source>
</evidence>
<organism evidence="1 2">
    <name type="scientific">Mycolicibacterium sediminis</name>
    <dbReference type="NCBI Taxonomy" id="1286180"/>
    <lineage>
        <taxon>Bacteria</taxon>
        <taxon>Bacillati</taxon>
        <taxon>Actinomycetota</taxon>
        <taxon>Actinomycetes</taxon>
        <taxon>Mycobacteriales</taxon>
        <taxon>Mycobacteriaceae</taxon>
        <taxon>Mycolicibacterium</taxon>
    </lineage>
</organism>
<proteinExistence type="predicted"/>